<name>A0A7J6MRM7_PEROL</name>
<proteinExistence type="predicted"/>
<gene>
    <name evidence="2" type="ORF">FOL46_006033</name>
    <name evidence="1" type="ORF">FOZ61_000925</name>
</gene>
<dbReference type="EMBL" id="JABAHT010000012">
    <property type="protein sequence ID" value="KAF4670264.1"/>
    <property type="molecule type" value="Genomic_DNA"/>
</dbReference>
<evidence type="ECO:0000313" key="3">
    <source>
        <dbReference type="Proteomes" id="UP000570595"/>
    </source>
</evidence>
<organism evidence="2 4">
    <name type="scientific">Perkinsus olseni</name>
    <name type="common">Perkinsus atlanticus</name>
    <dbReference type="NCBI Taxonomy" id="32597"/>
    <lineage>
        <taxon>Eukaryota</taxon>
        <taxon>Sar</taxon>
        <taxon>Alveolata</taxon>
        <taxon>Perkinsozoa</taxon>
        <taxon>Perkinsea</taxon>
        <taxon>Perkinsida</taxon>
        <taxon>Perkinsidae</taxon>
        <taxon>Perkinsus</taxon>
    </lineage>
</organism>
<protein>
    <submittedName>
        <fullName evidence="2">Uncharacterized protein</fullName>
    </submittedName>
</protein>
<comment type="caution">
    <text evidence="2">The sequence shown here is derived from an EMBL/GenBank/DDBJ whole genome shotgun (WGS) entry which is preliminary data.</text>
</comment>
<dbReference type="EMBL" id="JABANN010000038">
    <property type="protein sequence ID" value="KAF4673997.1"/>
    <property type="molecule type" value="Genomic_DNA"/>
</dbReference>
<reference evidence="3 4" key="1">
    <citation type="submission" date="2020-04" db="EMBL/GenBank/DDBJ databases">
        <title>Perkinsus olseni comparative genomics.</title>
        <authorList>
            <person name="Bogema D.R."/>
        </authorList>
    </citation>
    <scope>NUCLEOTIDE SEQUENCE [LARGE SCALE GENOMIC DNA]</scope>
    <source>
        <strain evidence="1">ATCC PRA-179</strain>
        <strain evidence="2">ATCC PRA-31</strain>
    </source>
</reference>
<dbReference type="Proteomes" id="UP000570595">
    <property type="component" value="Unassembled WGS sequence"/>
</dbReference>
<evidence type="ECO:0000313" key="1">
    <source>
        <dbReference type="EMBL" id="KAF4670264.1"/>
    </source>
</evidence>
<evidence type="ECO:0000313" key="4">
    <source>
        <dbReference type="Proteomes" id="UP000572268"/>
    </source>
</evidence>
<dbReference type="AlphaFoldDB" id="A0A7J6MRM7"/>
<sequence length="192" mass="21602">MAFAVPGPHDAAATSFAIPSVPQLYSFHLGHGIAATDVDTGSYDHRLTCGPELHRDLYRYTHPGILFRHPMKDVHLVLKGTRGECNGKVYLDAKYALHGGRILGRNRRPIGGGRPLMRSICTKPGEEEDYKLFVSGHYANGRALETSLGIHSDHIHVPQVPPRQMRPLIPKHLPPQWRVPFSLEDYNLYKWL</sequence>
<accession>A0A7J6MRM7</accession>
<dbReference type="Proteomes" id="UP000572268">
    <property type="component" value="Unassembled WGS sequence"/>
</dbReference>
<evidence type="ECO:0000313" key="2">
    <source>
        <dbReference type="EMBL" id="KAF4673997.1"/>
    </source>
</evidence>
<dbReference type="OrthoDB" id="450839at2759"/>